<evidence type="ECO:0000256" key="6">
    <source>
        <dbReference type="RuleBase" id="RU363041"/>
    </source>
</evidence>
<feature type="transmembrane region" description="Helical" evidence="6">
    <location>
        <begin position="228"/>
        <end position="246"/>
    </location>
</feature>
<name>A0A518N377_9GAMM</name>
<dbReference type="OrthoDB" id="45564at2"/>
<keyword evidence="4 6" id="KW-1133">Transmembrane helix</keyword>
<dbReference type="Pfam" id="PF01925">
    <property type="entry name" value="TauE"/>
    <property type="match status" value="1"/>
</dbReference>
<accession>A0A518N377</accession>
<keyword evidence="3 6" id="KW-0812">Transmembrane</keyword>
<feature type="transmembrane region" description="Helical" evidence="6">
    <location>
        <begin position="77"/>
        <end position="96"/>
    </location>
</feature>
<dbReference type="KEGG" id="lug:FPZ22_05230"/>
<dbReference type="RefSeq" id="WP_144891053.1">
    <property type="nucleotide sequence ID" value="NZ_CP042218.1"/>
</dbReference>
<proteinExistence type="inferred from homology"/>
<organism evidence="7 8">
    <name type="scientific">Luteimonas granuli</name>
    <dbReference type="NCBI Taxonomy" id="1176533"/>
    <lineage>
        <taxon>Bacteria</taxon>
        <taxon>Pseudomonadati</taxon>
        <taxon>Pseudomonadota</taxon>
        <taxon>Gammaproteobacteria</taxon>
        <taxon>Lysobacterales</taxon>
        <taxon>Lysobacteraceae</taxon>
        <taxon>Luteimonas</taxon>
    </lineage>
</organism>
<protein>
    <recommendedName>
        <fullName evidence="6">Probable membrane transporter protein</fullName>
    </recommendedName>
</protein>
<dbReference type="EMBL" id="CP042218">
    <property type="protein sequence ID" value="QDW66370.1"/>
    <property type="molecule type" value="Genomic_DNA"/>
</dbReference>
<dbReference type="InterPro" id="IPR051598">
    <property type="entry name" value="TSUP/Inactive_protease-like"/>
</dbReference>
<feature type="transmembrane region" description="Helical" evidence="6">
    <location>
        <begin position="108"/>
        <end position="125"/>
    </location>
</feature>
<evidence type="ECO:0000256" key="4">
    <source>
        <dbReference type="ARBA" id="ARBA00022989"/>
    </source>
</evidence>
<keyword evidence="8" id="KW-1185">Reference proteome</keyword>
<dbReference type="PANTHER" id="PTHR43701">
    <property type="entry name" value="MEMBRANE TRANSPORTER PROTEIN MJ0441-RELATED"/>
    <property type="match status" value="1"/>
</dbReference>
<evidence type="ECO:0000256" key="5">
    <source>
        <dbReference type="ARBA" id="ARBA00023136"/>
    </source>
</evidence>
<gene>
    <name evidence="7" type="ORF">FPZ22_05230</name>
</gene>
<feature type="transmembrane region" description="Helical" evidence="6">
    <location>
        <begin position="178"/>
        <end position="197"/>
    </location>
</feature>
<dbReference type="PANTHER" id="PTHR43701:SF12">
    <property type="entry name" value="MEMBRANE TRANSPORTER PROTEIN YTNM-RELATED"/>
    <property type="match status" value="1"/>
</dbReference>
<evidence type="ECO:0000256" key="2">
    <source>
        <dbReference type="ARBA" id="ARBA00009142"/>
    </source>
</evidence>
<evidence type="ECO:0000313" key="8">
    <source>
        <dbReference type="Proteomes" id="UP000316584"/>
    </source>
</evidence>
<dbReference type="Proteomes" id="UP000316584">
    <property type="component" value="Chromosome"/>
</dbReference>
<sequence>MADLLGSHFLVFVAIGLCAQLVDGALGMAYGLVSSSILLAMGMPPAAVSASVHTAEVFTTGVSGAAHGMLGNVDRRLMLRLAVPGVIGGVIGATLLSRIDGDTIKPWIYGYLFVLALLILLRAFGRRLPRGEVKRVGLLGFVSGLLDAIGGGGWGSMATSTLLAHGGEARTSIGSVSAAEFVVTLAISITFLLSIGLEHWQVILGLLVGGAIAAPLAALLVRHVRERAVLFAVGGLVLAIAGFQIWRALAG</sequence>
<keyword evidence="5 6" id="KW-0472">Membrane</keyword>
<feature type="transmembrane region" description="Helical" evidence="6">
    <location>
        <begin position="203"/>
        <end position="221"/>
    </location>
</feature>
<dbReference type="AlphaFoldDB" id="A0A518N377"/>
<reference evidence="7 8" key="1">
    <citation type="submission" date="2019-07" db="EMBL/GenBank/DDBJ databases">
        <title>Full genome sequence of Luteimonas sp. Gr-4.</title>
        <authorList>
            <person name="Im W.-T."/>
        </authorList>
    </citation>
    <scope>NUCLEOTIDE SEQUENCE [LARGE SCALE GENOMIC DNA]</scope>
    <source>
        <strain evidence="7 8">Gr-4</strain>
    </source>
</reference>
<comment type="similarity">
    <text evidence="2 6">Belongs to the 4-toluene sulfonate uptake permease (TSUP) (TC 2.A.102) family.</text>
</comment>
<dbReference type="InterPro" id="IPR002781">
    <property type="entry name" value="TM_pro_TauE-like"/>
</dbReference>
<evidence type="ECO:0000256" key="1">
    <source>
        <dbReference type="ARBA" id="ARBA00004141"/>
    </source>
</evidence>
<evidence type="ECO:0000256" key="3">
    <source>
        <dbReference type="ARBA" id="ARBA00022692"/>
    </source>
</evidence>
<evidence type="ECO:0000313" key="7">
    <source>
        <dbReference type="EMBL" id="QDW66370.1"/>
    </source>
</evidence>
<keyword evidence="6" id="KW-1003">Cell membrane</keyword>
<comment type="subcellular location">
    <subcellularLocation>
        <location evidence="6">Cell membrane</location>
        <topology evidence="6">Multi-pass membrane protein</topology>
    </subcellularLocation>
    <subcellularLocation>
        <location evidence="1">Membrane</location>
        <topology evidence="1">Multi-pass membrane protein</topology>
    </subcellularLocation>
</comment>
<dbReference type="GO" id="GO:0005886">
    <property type="term" value="C:plasma membrane"/>
    <property type="evidence" value="ECO:0007669"/>
    <property type="project" value="UniProtKB-SubCell"/>
</dbReference>
<feature type="transmembrane region" description="Helical" evidence="6">
    <location>
        <begin position="6"/>
        <end position="33"/>
    </location>
</feature>